<evidence type="ECO:0000256" key="2">
    <source>
        <dbReference type="SAM" id="Coils"/>
    </source>
</evidence>
<name>A0AA37KSG9_9BACT</name>
<feature type="coiled-coil region" evidence="2">
    <location>
        <begin position="246"/>
        <end position="273"/>
    </location>
</feature>
<accession>A0AA37KSG9</accession>
<dbReference type="Pfam" id="PF00691">
    <property type="entry name" value="OmpA"/>
    <property type="match status" value="1"/>
</dbReference>
<dbReference type="EMBL" id="BQOL01000001">
    <property type="protein sequence ID" value="GKI19428.1"/>
    <property type="molecule type" value="Genomic_DNA"/>
</dbReference>
<dbReference type="AlphaFoldDB" id="A0AA37KSG9"/>
<evidence type="ECO:0000256" key="3">
    <source>
        <dbReference type="SAM" id="SignalP"/>
    </source>
</evidence>
<organism evidence="5 6">
    <name type="scientific">Alistipes finegoldii</name>
    <dbReference type="NCBI Taxonomy" id="214856"/>
    <lineage>
        <taxon>Bacteria</taxon>
        <taxon>Pseudomonadati</taxon>
        <taxon>Bacteroidota</taxon>
        <taxon>Bacteroidia</taxon>
        <taxon>Bacteroidales</taxon>
        <taxon>Rikenellaceae</taxon>
        <taxon>Alistipes</taxon>
    </lineage>
</organism>
<evidence type="ECO:0000259" key="4">
    <source>
        <dbReference type="PROSITE" id="PS51123"/>
    </source>
</evidence>
<dbReference type="GO" id="GO:0016020">
    <property type="term" value="C:membrane"/>
    <property type="evidence" value="ECO:0007669"/>
    <property type="project" value="UniProtKB-UniRule"/>
</dbReference>
<reference evidence="5" key="1">
    <citation type="submission" date="2022-01" db="EMBL/GenBank/DDBJ databases">
        <title>Novel bile acid biosynthetic pathways are enriched in the microbiome of centenarians.</title>
        <authorList>
            <person name="Sato Y."/>
            <person name="Atarashi K."/>
            <person name="Plichta R.D."/>
            <person name="Arai Y."/>
            <person name="Sasajima S."/>
            <person name="Kearney M.S."/>
            <person name="Suda W."/>
            <person name="Takeshita K."/>
            <person name="Sasaki T."/>
            <person name="Okamoto S."/>
            <person name="Skelly N.A."/>
            <person name="Okamura Y."/>
            <person name="Vlamakis H."/>
            <person name="Li Y."/>
            <person name="Tanoue T."/>
            <person name="Takei H."/>
            <person name="Nittono H."/>
            <person name="Narushima S."/>
            <person name="Irie J."/>
            <person name="Itoh H."/>
            <person name="Moriya K."/>
            <person name="Sugiura Y."/>
            <person name="Suematsu M."/>
            <person name="Moritoki N."/>
            <person name="Shibata S."/>
            <person name="Littman R.D."/>
            <person name="Fischbach A.M."/>
            <person name="Uwamino Y."/>
            <person name="Inoue T."/>
            <person name="Honda A."/>
            <person name="Hattori M."/>
            <person name="Murai T."/>
            <person name="Xavier J.R."/>
            <person name="Hirose N."/>
            <person name="Honda K."/>
        </authorList>
    </citation>
    <scope>NUCLEOTIDE SEQUENCE</scope>
    <source>
        <strain evidence="5">CE91-St16</strain>
    </source>
</reference>
<feature type="domain" description="OmpA-like" evidence="4">
    <location>
        <begin position="279"/>
        <end position="389"/>
    </location>
</feature>
<dbReference type="Gene3D" id="3.30.1330.60">
    <property type="entry name" value="OmpA-like domain"/>
    <property type="match status" value="1"/>
</dbReference>
<dbReference type="SUPFAM" id="SSF103088">
    <property type="entry name" value="OmpA-like"/>
    <property type="match status" value="1"/>
</dbReference>
<sequence>MKRLYLIALFTLVCGAVPAQENGNRDAQNRIVRGPYETNRLFDNIFVGVAGGINLYFGEHDSQGKFGKRLAPALDIHVGKWFTSSIGARVGYTGLQAKGWTTAGTMYAKKQDGDWFQEKFGVSYLHADALWNFSNAVSGYKEERTWNFMPFAGVGWARSYGNDTHDNEIGFDVGLLNVVRLCKALDLTLEARCLLVNQRFDGVSGGRIGEGMLSVTAGLAYKFNRRGFTRVSKPQAVDFTPYLDRIRRLEENNNDLASKNTALSDENEKLRNMPPKVVAEKKVAASPVALFFKIGRATLDSKELTNLEFYVRNAMKADKEKTFTLIGSADKATGSKELNQRLSEQRMEYVYDLLKNKYGIAPERLIKKAEGDTNNRFAEPELNRAVIVE</sequence>
<protein>
    <submittedName>
        <fullName evidence="5">Porin</fullName>
    </submittedName>
</protein>
<feature type="signal peptide" evidence="3">
    <location>
        <begin position="1"/>
        <end position="19"/>
    </location>
</feature>
<dbReference type="InterPro" id="IPR006665">
    <property type="entry name" value="OmpA-like"/>
</dbReference>
<dbReference type="Proteomes" id="UP001055105">
    <property type="component" value="Unassembled WGS sequence"/>
</dbReference>
<evidence type="ECO:0000256" key="1">
    <source>
        <dbReference type="PROSITE-ProRule" id="PRU00473"/>
    </source>
</evidence>
<keyword evidence="2" id="KW-0175">Coiled coil</keyword>
<keyword evidence="3" id="KW-0732">Signal</keyword>
<dbReference type="RefSeq" id="WP_009597709.1">
    <property type="nucleotide sequence ID" value="NZ_AP025581.1"/>
</dbReference>
<comment type="caution">
    <text evidence="5">The sequence shown here is derived from an EMBL/GenBank/DDBJ whole genome shotgun (WGS) entry which is preliminary data.</text>
</comment>
<dbReference type="InterPro" id="IPR036737">
    <property type="entry name" value="OmpA-like_sf"/>
</dbReference>
<evidence type="ECO:0000313" key="5">
    <source>
        <dbReference type="EMBL" id="GKI19428.1"/>
    </source>
</evidence>
<evidence type="ECO:0000313" key="6">
    <source>
        <dbReference type="Proteomes" id="UP001055105"/>
    </source>
</evidence>
<keyword evidence="1" id="KW-0472">Membrane</keyword>
<feature type="chain" id="PRO_5041261305" evidence="3">
    <location>
        <begin position="20"/>
        <end position="389"/>
    </location>
</feature>
<dbReference type="PROSITE" id="PS51123">
    <property type="entry name" value="OMPA_2"/>
    <property type="match status" value="1"/>
</dbReference>
<gene>
    <name evidence="5" type="ORF">CE91St16_23360</name>
</gene>
<proteinExistence type="predicted"/>